<organism evidence="2 3">
    <name type="scientific">Tupaia chinensis</name>
    <name type="common">Chinese tree shrew</name>
    <name type="synonym">Tupaia belangeri chinensis</name>
    <dbReference type="NCBI Taxonomy" id="246437"/>
    <lineage>
        <taxon>Eukaryota</taxon>
        <taxon>Metazoa</taxon>
        <taxon>Chordata</taxon>
        <taxon>Craniata</taxon>
        <taxon>Vertebrata</taxon>
        <taxon>Euteleostomi</taxon>
        <taxon>Mammalia</taxon>
        <taxon>Eutheria</taxon>
        <taxon>Euarchontoglires</taxon>
        <taxon>Scandentia</taxon>
        <taxon>Tupaiidae</taxon>
        <taxon>Tupaia</taxon>
    </lineage>
</organism>
<dbReference type="InParanoid" id="L9KK49"/>
<keyword evidence="3" id="KW-1185">Reference proteome</keyword>
<reference evidence="3" key="1">
    <citation type="submission" date="2012-07" db="EMBL/GenBank/DDBJ databases">
        <title>Genome of the Chinese tree shrew, a rising model animal genetically related to primates.</title>
        <authorList>
            <person name="Zhang G."/>
            <person name="Fan Y."/>
            <person name="Yao Y."/>
            <person name="Huang Z."/>
        </authorList>
    </citation>
    <scope>NUCLEOTIDE SEQUENCE [LARGE SCALE GENOMIC DNA]</scope>
</reference>
<evidence type="ECO:0000313" key="2">
    <source>
        <dbReference type="EMBL" id="ELW63141.1"/>
    </source>
</evidence>
<feature type="region of interest" description="Disordered" evidence="1">
    <location>
        <begin position="1"/>
        <end position="40"/>
    </location>
</feature>
<dbReference type="Proteomes" id="UP000011518">
    <property type="component" value="Unassembled WGS sequence"/>
</dbReference>
<protein>
    <submittedName>
        <fullName evidence="2">Uncharacterized protein</fullName>
    </submittedName>
</protein>
<feature type="compositionally biased region" description="Acidic residues" evidence="1">
    <location>
        <begin position="21"/>
        <end position="35"/>
    </location>
</feature>
<proteinExistence type="predicted"/>
<sequence>MEEMENGRDALINGNAKEENGEQEADYEIDKEEEENGHPPPILVCYNYLSGLIYLFLLVSEQLNLYPETLLIDMCMVGFSYLPGQS</sequence>
<evidence type="ECO:0000313" key="3">
    <source>
        <dbReference type="Proteomes" id="UP000011518"/>
    </source>
</evidence>
<name>L9KK49_TUPCH</name>
<dbReference type="AlphaFoldDB" id="L9KK49"/>
<reference evidence="3" key="2">
    <citation type="journal article" date="2013" name="Nat. Commun.">
        <title>Genome of the Chinese tree shrew.</title>
        <authorList>
            <person name="Fan Y."/>
            <person name="Huang Z.Y."/>
            <person name="Cao C.C."/>
            <person name="Chen C.S."/>
            <person name="Chen Y.X."/>
            <person name="Fan D.D."/>
            <person name="He J."/>
            <person name="Hou H.L."/>
            <person name="Hu L."/>
            <person name="Hu X.T."/>
            <person name="Jiang X.T."/>
            <person name="Lai R."/>
            <person name="Lang Y.S."/>
            <person name="Liang B."/>
            <person name="Liao S.G."/>
            <person name="Mu D."/>
            <person name="Ma Y.Y."/>
            <person name="Niu Y.Y."/>
            <person name="Sun X.Q."/>
            <person name="Xia J.Q."/>
            <person name="Xiao J."/>
            <person name="Xiong Z.Q."/>
            <person name="Xu L."/>
            <person name="Yang L."/>
            <person name="Zhang Y."/>
            <person name="Zhao W."/>
            <person name="Zhao X.D."/>
            <person name="Zheng Y.T."/>
            <person name="Zhou J.M."/>
            <person name="Zhu Y.B."/>
            <person name="Zhang G.J."/>
            <person name="Wang J."/>
            <person name="Yao Y.G."/>
        </authorList>
    </citation>
    <scope>NUCLEOTIDE SEQUENCE [LARGE SCALE GENOMIC DNA]</scope>
</reference>
<gene>
    <name evidence="2" type="ORF">TREES_T100020708</name>
</gene>
<evidence type="ECO:0000256" key="1">
    <source>
        <dbReference type="SAM" id="MobiDB-lite"/>
    </source>
</evidence>
<accession>L9KK49</accession>
<dbReference type="EMBL" id="KB320793">
    <property type="protein sequence ID" value="ELW63141.1"/>
    <property type="molecule type" value="Genomic_DNA"/>
</dbReference>